<protein>
    <submittedName>
        <fullName evidence="1">Uncharacterized protein</fullName>
    </submittedName>
</protein>
<reference evidence="1" key="2">
    <citation type="journal article" date="2015" name="Fish Shellfish Immunol.">
        <title>Early steps in the European eel (Anguilla anguilla)-Vibrio vulnificus interaction in the gills: Role of the RtxA13 toxin.</title>
        <authorList>
            <person name="Callol A."/>
            <person name="Pajuelo D."/>
            <person name="Ebbesson L."/>
            <person name="Teles M."/>
            <person name="MacKenzie S."/>
            <person name="Amaro C."/>
        </authorList>
    </citation>
    <scope>NUCLEOTIDE SEQUENCE</scope>
</reference>
<evidence type="ECO:0000313" key="1">
    <source>
        <dbReference type="EMBL" id="JAI04077.1"/>
    </source>
</evidence>
<proteinExistence type="predicted"/>
<organism evidence="1">
    <name type="scientific">Anguilla anguilla</name>
    <name type="common">European freshwater eel</name>
    <name type="synonym">Muraena anguilla</name>
    <dbReference type="NCBI Taxonomy" id="7936"/>
    <lineage>
        <taxon>Eukaryota</taxon>
        <taxon>Metazoa</taxon>
        <taxon>Chordata</taxon>
        <taxon>Craniata</taxon>
        <taxon>Vertebrata</taxon>
        <taxon>Euteleostomi</taxon>
        <taxon>Actinopterygii</taxon>
        <taxon>Neopterygii</taxon>
        <taxon>Teleostei</taxon>
        <taxon>Anguilliformes</taxon>
        <taxon>Anguillidae</taxon>
        <taxon>Anguilla</taxon>
    </lineage>
</organism>
<sequence length="70" mass="6830">MSHPQGAPSDGAIVSANVGGVSVSAGPAKVQVDLGNNTGVSAGPDAVEVQLLGAGIKVNPNQIMSLFGFK</sequence>
<name>A0A0E9XNR9_ANGAN</name>
<reference evidence="1" key="1">
    <citation type="submission" date="2014-11" db="EMBL/GenBank/DDBJ databases">
        <authorList>
            <person name="Amaro Gonzalez C."/>
        </authorList>
    </citation>
    <scope>NUCLEOTIDE SEQUENCE</scope>
</reference>
<dbReference type="AlphaFoldDB" id="A0A0E9XNR9"/>
<accession>A0A0E9XNR9</accession>
<dbReference type="EMBL" id="GBXM01004501">
    <property type="protein sequence ID" value="JAI04077.1"/>
    <property type="molecule type" value="Transcribed_RNA"/>
</dbReference>